<dbReference type="GO" id="GO:0015074">
    <property type="term" value="P:DNA integration"/>
    <property type="evidence" value="ECO:0007669"/>
    <property type="project" value="UniProtKB-KW"/>
</dbReference>
<evidence type="ECO:0000313" key="19">
    <source>
        <dbReference type="Proteomes" id="UP000469452"/>
    </source>
</evidence>
<evidence type="ECO:0000256" key="13">
    <source>
        <dbReference type="ARBA" id="ARBA00022932"/>
    </source>
</evidence>
<keyword evidence="14" id="KW-0917">Virion maturation</keyword>
<dbReference type="InterPro" id="IPR036397">
    <property type="entry name" value="RNaseH_sf"/>
</dbReference>
<evidence type="ECO:0000256" key="11">
    <source>
        <dbReference type="ARBA" id="ARBA00022908"/>
    </source>
</evidence>
<evidence type="ECO:0000256" key="15">
    <source>
        <dbReference type="ARBA" id="ARBA00023172"/>
    </source>
</evidence>
<dbReference type="PANTHER" id="PTHR42648:SF11">
    <property type="entry name" value="TRANSPOSON TY4-P GAG-POL POLYPROTEIN"/>
    <property type="match status" value="1"/>
</dbReference>
<keyword evidence="13" id="KW-0239">DNA-directed DNA polymerase</keyword>
<dbReference type="GO" id="GO:0006310">
    <property type="term" value="P:DNA recombination"/>
    <property type="evidence" value="ECO:0007669"/>
    <property type="project" value="UniProtKB-KW"/>
</dbReference>
<keyword evidence="7" id="KW-0255">Endonuclease</keyword>
<evidence type="ECO:0000256" key="14">
    <source>
        <dbReference type="ARBA" id="ARBA00023113"/>
    </source>
</evidence>
<keyword evidence="9" id="KW-0067">ATP-binding</keyword>
<keyword evidence="4" id="KW-0540">Nuclease</keyword>
<evidence type="ECO:0000256" key="6">
    <source>
        <dbReference type="ARBA" id="ARBA00022741"/>
    </source>
</evidence>
<dbReference type="InterPro" id="IPR012337">
    <property type="entry name" value="RNaseH-like_sf"/>
</dbReference>
<keyword evidence="2" id="KW-1188">Viral release from host cell</keyword>
<evidence type="ECO:0000256" key="7">
    <source>
        <dbReference type="ARBA" id="ARBA00022759"/>
    </source>
</evidence>
<dbReference type="InterPro" id="IPR001584">
    <property type="entry name" value="Integrase_cat-core"/>
</dbReference>
<organism evidence="18 19">
    <name type="scientific">Aphanomyces astaci</name>
    <name type="common">Crayfish plague agent</name>
    <dbReference type="NCBI Taxonomy" id="112090"/>
    <lineage>
        <taxon>Eukaryota</taxon>
        <taxon>Sar</taxon>
        <taxon>Stramenopiles</taxon>
        <taxon>Oomycota</taxon>
        <taxon>Saprolegniomycetes</taxon>
        <taxon>Saprolegniales</taxon>
        <taxon>Verrucalvaceae</taxon>
        <taxon>Aphanomyces</taxon>
    </lineage>
</organism>
<dbReference type="GO" id="GO:0008233">
    <property type="term" value="F:peptidase activity"/>
    <property type="evidence" value="ECO:0007669"/>
    <property type="project" value="UniProtKB-KW"/>
</dbReference>
<evidence type="ECO:0000256" key="4">
    <source>
        <dbReference type="ARBA" id="ARBA00022722"/>
    </source>
</evidence>
<evidence type="ECO:0000259" key="17">
    <source>
        <dbReference type="PROSITE" id="PS50994"/>
    </source>
</evidence>
<dbReference type="InterPro" id="IPR039537">
    <property type="entry name" value="Retrotran_Ty1/copia-like"/>
</dbReference>
<dbReference type="GO" id="GO:0004519">
    <property type="term" value="F:endonuclease activity"/>
    <property type="evidence" value="ECO:0007669"/>
    <property type="project" value="UniProtKB-KW"/>
</dbReference>
<dbReference type="GO" id="GO:0046872">
    <property type="term" value="F:metal ion binding"/>
    <property type="evidence" value="ECO:0007669"/>
    <property type="project" value="UniProtKB-KW"/>
</dbReference>
<keyword evidence="5" id="KW-0479">Metal-binding</keyword>
<keyword evidence="8" id="KW-0378">Hydrolase</keyword>
<dbReference type="Pfam" id="PF25597">
    <property type="entry name" value="SH3_retrovirus"/>
    <property type="match status" value="1"/>
</dbReference>
<dbReference type="GO" id="GO:0006508">
    <property type="term" value="P:proteolysis"/>
    <property type="evidence" value="ECO:0007669"/>
    <property type="project" value="UniProtKB-KW"/>
</dbReference>
<dbReference type="GO" id="GO:0003887">
    <property type="term" value="F:DNA-directed DNA polymerase activity"/>
    <property type="evidence" value="ECO:0007669"/>
    <property type="project" value="UniProtKB-KW"/>
</dbReference>
<comment type="caution">
    <text evidence="18">The sequence shown here is derived from an EMBL/GenBank/DDBJ whole genome shotgun (WGS) entry which is preliminary data.</text>
</comment>
<dbReference type="PROSITE" id="PS50994">
    <property type="entry name" value="INTEGRASE"/>
    <property type="match status" value="1"/>
</dbReference>
<feature type="compositionally biased region" description="Polar residues" evidence="16">
    <location>
        <begin position="249"/>
        <end position="258"/>
    </location>
</feature>
<keyword evidence="13" id="KW-0808">Transferase</keyword>
<keyword evidence="11" id="KW-0229">DNA integration</keyword>
<dbReference type="GO" id="GO:0005524">
    <property type="term" value="F:ATP binding"/>
    <property type="evidence" value="ECO:0007669"/>
    <property type="project" value="UniProtKB-KW"/>
</dbReference>
<evidence type="ECO:0000313" key="18">
    <source>
        <dbReference type="EMBL" id="KAF0703144.1"/>
    </source>
</evidence>
<evidence type="ECO:0000256" key="8">
    <source>
        <dbReference type="ARBA" id="ARBA00022801"/>
    </source>
</evidence>
<feature type="domain" description="Integrase catalytic" evidence="17">
    <location>
        <begin position="654"/>
        <end position="824"/>
    </location>
</feature>
<evidence type="ECO:0000256" key="16">
    <source>
        <dbReference type="SAM" id="MobiDB-lite"/>
    </source>
</evidence>
<evidence type="ECO:0000256" key="10">
    <source>
        <dbReference type="ARBA" id="ARBA00022842"/>
    </source>
</evidence>
<dbReference type="InterPro" id="IPR057670">
    <property type="entry name" value="SH3_retrovirus"/>
</dbReference>
<keyword evidence="15" id="KW-0233">DNA recombination</keyword>
<keyword evidence="13" id="KW-0548">Nucleotidyltransferase</keyword>
<dbReference type="AlphaFoldDB" id="A0A6A4YVQ8"/>
<keyword evidence="10" id="KW-0460">Magnesium</keyword>
<dbReference type="Pfam" id="PF22936">
    <property type="entry name" value="Pol_BBD"/>
    <property type="match status" value="1"/>
</dbReference>
<evidence type="ECO:0000256" key="3">
    <source>
        <dbReference type="ARBA" id="ARBA00022670"/>
    </source>
</evidence>
<evidence type="ECO:0000256" key="5">
    <source>
        <dbReference type="ARBA" id="ARBA00022723"/>
    </source>
</evidence>
<keyword evidence="3" id="KW-0645">Protease</keyword>
<name>A0A6A4YVQ8_APHAT</name>
<dbReference type="SUPFAM" id="SSF53098">
    <property type="entry name" value="Ribonuclease H-like"/>
    <property type="match status" value="1"/>
</dbReference>
<reference evidence="18 19" key="1">
    <citation type="submission" date="2019-06" db="EMBL/GenBank/DDBJ databases">
        <title>Genomics analysis of Aphanomyces spp. identifies a new class of oomycete effector associated with host adaptation.</title>
        <authorList>
            <person name="Gaulin E."/>
        </authorList>
    </citation>
    <scope>NUCLEOTIDE SEQUENCE [LARGE SCALE GENOMIC DNA]</scope>
    <source>
        <strain evidence="18 19">E</strain>
    </source>
</reference>
<dbReference type="Gene3D" id="3.30.420.10">
    <property type="entry name" value="Ribonuclease H-like superfamily/Ribonuclease H"/>
    <property type="match status" value="1"/>
</dbReference>
<dbReference type="EMBL" id="VJMI01020883">
    <property type="protein sequence ID" value="KAF0703144.1"/>
    <property type="molecule type" value="Genomic_DNA"/>
</dbReference>
<gene>
    <name evidence="18" type="ORF">AaE_015528</name>
</gene>
<protein>
    <recommendedName>
        <fullName evidence="17">Integrase catalytic domain-containing protein</fullName>
    </recommendedName>
</protein>
<accession>A0A6A4YVQ8</accession>
<proteinExistence type="predicted"/>
<comment type="function">
    <text evidence="1">The aspartyl protease (PR) mediates the proteolytic cleavages of the Gag and Gag-Pol polyproteins after assembly of the VLP.</text>
</comment>
<sequence>MVISSASSKSTSDLALLVFDGKKSSFRVWSQSFVSYLEGMTLEMVGNYLKEPKSLPEPQIKYEDWLHCEPPIISTGNEAHDRWHLYNRKRTEQKVRFYLYSLLPKSFVQQLRDTTDGKTPVHEVWSEVESRYGTSNVSSVTGYMGQLIKTAQKPFDNIQSWFGEMKSLKNLINAQSRQHLGRDSVTDDLIIYMALNELPSQFYGAQIKYDGSFNLAEVEAKLVGVFGQKKKHAILTMGGQTPRPDIPVSNANFSSNQNHGKRKSSGNLANQGKRHDTGKAFSKATPKSRKCFYCEGKYNVNGVDHMKWDCPKRQDDFRRGWARSSIFEEPRRIEDAVPKGRDVRTEVACGAVVTREEVALPASPPSRQEFDLPDMSMDDMFSCPDDSDMLSYSPALAVDTTSTPRVETMAASMRDLSVKMDQVLKLQCPNLLTRREMSSREWALDGGCGHHMTGDVSFLTNLTMHSGFTFAFAGGHKLVNTHMGVAKLWLESPNGVVQYIFQSVAFVPGATANILSENALKRSGYHIVDSACAMYKYVFSNCKLQFIGTSINGAYYVKSWTDIERQIRCAQVLRSPVPVTVIHKRQRAIELIREWHIRLGHVNTVTLISMLTKGTVNGAPRIHPECLRGLRIFCRTCVRAKHRRMSYKGLIGSRHPDPLGSLHMDTCGPLKQAGMYGTLGQIRYYCSIVDDATSYRWATLHSTKDTIPTSIKEFVKLVQRQCDSVVRRVRTDGGTEFNNKSLLGFFRKLGVKYEKSNRYSPEENGSVERDHQSKFAKVRCMLLDADMTSKWWPEALMYATYLQNRTPSHRLDDKTPFEVLHGEVPDVSNIRPWGAICYAYIPKELRKDKKLESRALKCRLLGVAEDYKGYRLLDIHNNRFLISRDVTFDHEHARAITEKAFADVATPLTSTELRAVDLLQPPESYESGFQVNQNLHHPMTYILTRLWISLFHPVHWQTCRLSII</sequence>
<evidence type="ECO:0000256" key="12">
    <source>
        <dbReference type="ARBA" id="ARBA00022918"/>
    </source>
</evidence>
<evidence type="ECO:0000256" key="9">
    <source>
        <dbReference type="ARBA" id="ARBA00022840"/>
    </source>
</evidence>
<feature type="region of interest" description="Disordered" evidence="16">
    <location>
        <begin position="237"/>
        <end position="282"/>
    </location>
</feature>
<evidence type="ECO:0000256" key="1">
    <source>
        <dbReference type="ARBA" id="ARBA00002180"/>
    </source>
</evidence>
<dbReference type="GO" id="GO:0003676">
    <property type="term" value="F:nucleic acid binding"/>
    <property type="evidence" value="ECO:0007669"/>
    <property type="project" value="InterPro"/>
</dbReference>
<dbReference type="InterPro" id="IPR054722">
    <property type="entry name" value="PolX-like_BBD"/>
</dbReference>
<dbReference type="VEuPathDB" id="FungiDB:H257_16505"/>
<dbReference type="PANTHER" id="PTHR42648">
    <property type="entry name" value="TRANSPOSASE, PUTATIVE-RELATED"/>
    <property type="match status" value="1"/>
</dbReference>
<keyword evidence="12" id="KW-0695">RNA-directed DNA polymerase</keyword>
<evidence type="ECO:0000256" key="2">
    <source>
        <dbReference type="ARBA" id="ARBA00022612"/>
    </source>
</evidence>
<dbReference type="Proteomes" id="UP000469452">
    <property type="component" value="Unassembled WGS sequence"/>
</dbReference>
<dbReference type="GO" id="GO:0003964">
    <property type="term" value="F:RNA-directed DNA polymerase activity"/>
    <property type="evidence" value="ECO:0007669"/>
    <property type="project" value="UniProtKB-KW"/>
</dbReference>
<keyword evidence="6" id="KW-0547">Nucleotide-binding</keyword>